<dbReference type="Pfam" id="PF04221">
    <property type="entry name" value="RelB"/>
    <property type="match status" value="1"/>
</dbReference>
<keyword evidence="2" id="KW-1277">Toxin-antitoxin system</keyword>
<dbReference type="Gene3D" id="1.10.1220.10">
    <property type="entry name" value="Met repressor-like"/>
    <property type="match status" value="1"/>
</dbReference>
<dbReference type="PANTHER" id="PTHR38781">
    <property type="entry name" value="ANTITOXIN DINJ-RELATED"/>
    <property type="match status" value="1"/>
</dbReference>
<keyword evidence="4" id="KW-1185">Reference proteome</keyword>
<dbReference type="GO" id="GO:0006355">
    <property type="term" value="P:regulation of DNA-templated transcription"/>
    <property type="evidence" value="ECO:0007669"/>
    <property type="project" value="InterPro"/>
</dbReference>
<dbReference type="EMBL" id="FNFK01000053">
    <property type="protein sequence ID" value="SDK70460.1"/>
    <property type="molecule type" value="Genomic_DNA"/>
</dbReference>
<dbReference type="NCBIfam" id="TIGR02384">
    <property type="entry name" value="RelB_DinJ"/>
    <property type="match status" value="1"/>
</dbReference>
<dbReference type="OrthoDB" id="9808267at2"/>
<dbReference type="GO" id="GO:0000987">
    <property type="term" value="F:cis-regulatory region sequence-specific DNA binding"/>
    <property type="evidence" value="ECO:0007669"/>
    <property type="project" value="InterPro"/>
</dbReference>
<dbReference type="GO" id="GO:0006351">
    <property type="term" value="P:DNA-templated transcription"/>
    <property type="evidence" value="ECO:0007669"/>
    <property type="project" value="TreeGrafter"/>
</dbReference>
<dbReference type="InterPro" id="IPR007337">
    <property type="entry name" value="RelB/DinJ"/>
</dbReference>
<gene>
    <name evidence="3" type="ORF">SAMN04488098_105312</name>
</gene>
<evidence type="ECO:0000256" key="2">
    <source>
        <dbReference type="ARBA" id="ARBA00022649"/>
    </source>
</evidence>
<sequence>MSESRINVRIDKELKEEADKVYKEMGMNLSTAITVFLKQSVNDQSMPFKPNLNNAANIQARKEVESGETEQFDNVEDWWMDLNED</sequence>
<proteinExistence type="inferred from homology"/>
<dbReference type="Proteomes" id="UP000199433">
    <property type="component" value="Unassembled WGS sequence"/>
</dbReference>
<dbReference type="PANTHER" id="PTHR38781:SF1">
    <property type="entry name" value="ANTITOXIN DINJ-RELATED"/>
    <property type="match status" value="1"/>
</dbReference>
<comment type="similarity">
    <text evidence="1">Belongs to the RelB/DinJ antitoxin family.</text>
</comment>
<organism evidence="3 4">
    <name type="scientific">Alkalibacterium thalassium</name>
    <dbReference type="NCBI Taxonomy" id="426701"/>
    <lineage>
        <taxon>Bacteria</taxon>
        <taxon>Bacillati</taxon>
        <taxon>Bacillota</taxon>
        <taxon>Bacilli</taxon>
        <taxon>Lactobacillales</taxon>
        <taxon>Carnobacteriaceae</taxon>
        <taxon>Alkalibacterium</taxon>
    </lineage>
</organism>
<dbReference type="InterPro" id="IPR013321">
    <property type="entry name" value="Arc_rbn_hlx_hlx"/>
</dbReference>
<dbReference type="GO" id="GO:0015643">
    <property type="term" value="F:toxic substance binding"/>
    <property type="evidence" value="ECO:0007669"/>
    <property type="project" value="InterPro"/>
</dbReference>
<dbReference type="RefSeq" id="WP_091268418.1">
    <property type="nucleotide sequence ID" value="NZ_FNFK01000053.1"/>
</dbReference>
<evidence type="ECO:0000313" key="3">
    <source>
        <dbReference type="EMBL" id="SDK70460.1"/>
    </source>
</evidence>
<accession>A0A1G9E300</accession>
<dbReference type="PIRSF" id="PIRSF003108">
    <property type="entry name" value="DinJ"/>
    <property type="match status" value="1"/>
</dbReference>
<name>A0A1G9E300_9LACT</name>
<evidence type="ECO:0000256" key="1">
    <source>
        <dbReference type="ARBA" id="ARBA00010562"/>
    </source>
</evidence>
<protein>
    <submittedName>
        <fullName evidence="3">DNA-damage-inducible protein J</fullName>
    </submittedName>
</protein>
<reference evidence="4" key="1">
    <citation type="submission" date="2016-10" db="EMBL/GenBank/DDBJ databases">
        <authorList>
            <person name="Varghese N."/>
            <person name="Submissions S."/>
        </authorList>
    </citation>
    <scope>NUCLEOTIDE SEQUENCE [LARGE SCALE GENOMIC DNA]</scope>
    <source>
        <strain evidence="4">DSM 19181</strain>
    </source>
</reference>
<dbReference type="AlphaFoldDB" id="A0A1G9E300"/>
<dbReference type="STRING" id="426701.SAMN04488098_105312"/>
<dbReference type="GO" id="GO:0044010">
    <property type="term" value="P:single-species biofilm formation"/>
    <property type="evidence" value="ECO:0007669"/>
    <property type="project" value="InterPro"/>
</dbReference>
<evidence type="ECO:0000313" key="4">
    <source>
        <dbReference type="Proteomes" id="UP000199433"/>
    </source>
</evidence>
<dbReference type="InterPro" id="IPR026262">
    <property type="entry name" value="DinJ"/>
</dbReference>